<dbReference type="GO" id="GO:0003677">
    <property type="term" value="F:DNA binding"/>
    <property type="evidence" value="ECO:0007669"/>
    <property type="project" value="InterPro"/>
</dbReference>
<sequence length="95" mass="11186">MKNKYTYTFQRDLKRRLGNSRFKKAWNESEPEYLLAKQLIEARLSRRISQRDLARRLHTSQAAISRLETMRGNPSLGLLKRIAQALDAKFILPIQ</sequence>
<dbReference type="InterPro" id="IPR001387">
    <property type="entry name" value="Cro/C1-type_HTH"/>
</dbReference>
<dbReference type="SMART" id="SM00530">
    <property type="entry name" value="HTH_XRE"/>
    <property type="match status" value="1"/>
</dbReference>
<dbReference type="CDD" id="cd00093">
    <property type="entry name" value="HTH_XRE"/>
    <property type="match status" value="1"/>
</dbReference>
<protein>
    <recommendedName>
        <fullName evidence="1">HTH cro/C1-type domain-containing protein</fullName>
    </recommendedName>
</protein>
<dbReference type="EMBL" id="MHUF01000029">
    <property type="protein sequence ID" value="OHA71845.1"/>
    <property type="molecule type" value="Genomic_DNA"/>
</dbReference>
<gene>
    <name evidence="2" type="ORF">A3A27_01420</name>
</gene>
<dbReference type="SUPFAM" id="SSF47413">
    <property type="entry name" value="lambda repressor-like DNA-binding domains"/>
    <property type="match status" value="1"/>
</dbReference>
<comment type="caution">
    <text evidence="2">The sequence shown here is derived from an EMBL/GenBank/DDBJ whole genome shotgun (WGS) entry which is preliminary data.</text>
</comment>
<dbReference type="Pfam" id="PF01381">
    <property type="entry name" value="HTH_3"/>
    <property type="match status" value="1"/>
</dbReference>
<proteinExistence type="predicted"/>
<feature type="domain" description="HTH cro/C1-type" evidence="1">
    <location>
        <begin position="39"/>
        <end position="95"/>
    </location>
</feature>
<dbReference type="Proteomes" id="UP000177287">
    <property type="component" value="Unassembled WGS sequence"/>
</dbReference>
<name>A0A1G2RG79_9BACT</name>
<evidence type="ECO:0000259" key="1">
    <source>
        <dbReference type="PROSITE" id="PS50943"/>
    </source>
</evidence>
<dbReference type="InterPro" id="IPR010982">
    <property type="entry name" value="Lambda_DNA-bd_dom_sf"/>
</dbReference>
<reference evidence="2 3" key="1">
    <citation type="journal article" date="2016" name="Nat. Commun.">
        <title>Thousands of microbial genomes shed light on interconnected biogeochemical processes in an aquifer system.</title>
        <authorList>
            <person name="Anantharaman K."/>
            <person name="Brown C.T."/>
            <person name="Hug L.A."/>
            <person name="Sharon I."/>
            <person name="Castelle C.J."/>
            <person name="Probst A.J."/>
            <person name="Thomas B.C."/>
            <person name="Singh A."/>
            <person name="Wilkins M.J."/>
            <person name="Karaoz U."/>
            <person name="Brodie E.L."/>
            <person name="Williams K.H."/>
            <person name="Hubbard S.S."/>
            <person name="Banfield J.F."/>
        </authorList>
    </citation>
    <scope>NUCLEOTIDE SEQUENCE [LARGE SCALE GENOMIC DNA]</scope>
</reference>
<dbReference type="Gene3D" id="1.10.260.40">
    <property type="entry name" value="lambda repressor-like DNA-binding domains"/>
    <property type="match status" value="1"/>
</dbReference>
<accession>A0A1G2RG79</accession>
<dbReference type="AlphaFoldDB" id="A0A1G2RG79"/>
<dbReference type="PROSITE" id="PS50943">
    <property type="entry name" value="HTH_CROC1"/>
    <property type="match status" value="1"/>
</dbReference>
<evidence type="ECO:0000313" key="2">
    <source>
        <dbReference type="EMBL" id="OHA71845.1"/>
    </source>
</evidence>
<evidence type="ECO:0000313" key="3">
    <source>
        <dbReference type="Proteomes" id="UP000177287"/>
    </source>
</evidence>
<organism evidence="2 3">
    <name type="scientific">Candidatus Wildermuthbacteria bacterium RIFCSPLOWO2_01_FULL_47_18</name>
    <dbReference type="NCBI Taxonomy" id="1802460"/>
    <lineage>
        <taxon>Bacteria</taxon>
        <taxon>Candidatus Wildermuthiibacteriota</taxon>
    </lineage>
</organism>